<dbReference type="Proteomes" id="UP000218432">
    <property type="component" value="Chromosome 2"/>
</dbReference>
<dbReference type="AlphaFoldDB" id="A0A1Y1BXK3"/>
<gene>
    <name evidence="1" type="ORF">BSFP_058770</name>
</gene>
<protein>
    <submittedName>
        <fullName evidence="1">Uncharacterized protein</fullName>
    </submittedName>
</protein>
<accession>A0A1Y1BXK3</accession>
<reference evidence="1 2" key="1">
    <citation type="journal article" date="2017" name="Genome Announc.">
        <title>Complete Genome Sequence of Burkholderia stabilis FERMP-21014.</title>
        <authorList>
            <person name="Konishi K."/>
            <person name="Kumagai T."/>
            <person name="Sakasegawa S."/>
            <person name="Tamura T."/>
        </authorList>
    </citation>
    <scope>NUCLEOTIDE SEQUENCE [LARGE SCALE GENOMIC DNA]</scope>
    <source>
        <strain evidence="1 2">FERMP-21014</strain>
    </source>
</reference>
<organism evidence="1 2">
    <name type="scientific">Burkholderia stabilis</name>
    <dbReference type="NCBI Taxonomy" id="95485"/>
    <lineage>
        <taxon>Bacteria</taxon>
        <taxon>Pseudomonadati</taxon>
        <taxon>Pseudomonadota</taxon>
        <taxon>Betaproteobacteria</taxon>
        <taxon>Burkholderiales</taxon>
        <taxon>Burkholderiaceae</taxon>
        <taxon>Burkholderia</taxon>
        <taxon>Burkholderia cepacia complex</taxon>
    </lineage>
</organism>
<evidence type="ECO:0000313" key="2">
    <source>
        <dbReference type="Proteomes" id="UP000218432"/>
    </source>
</evidence>
<dbReference type="EMBL" id="AP018112">
    <property type="protein sequence ID" value="BAX63009.1"/>
    <property type="molecule type" value="Genomic_DNA"/>
</dbReference>
<name>A0A1Y1BXK3_9BURK</name>
<evidence type="ECO:0000313" key="1">
    <source>
        <dbReference type="EMBL" id="BAX63009.1"/>
    </source>
</evidence>
<proteinExistence type="predicted"/>
<sequence length="39" mass="4364">MNMRDSMSAAAAHRIRGMREGANPCRRVADFDTGVRREA</sequence>